<evidence type="ECO:0000313" key="7">
    <source>
        <dbReference type="Proteomes" id="UP000325957"/>
    </source>
</evidence>
<dbReference type="SUPFAM" id="SSF52777">
    <property type="entry name" value="CoA-dependent acyltransferases"/>
    <property type="match status" value="2"/>
</dbReference>
<evidence type="ECO:0000256" key="1">
    <source>
        <dbReference type="ARBA" id="ARBA00005232"/>
    </source>
</evidence>
<keyword evidence="7" id="KW-1185">Reference proteome</keyword>
<evidence type="ECO:0000313" key="6">
    <source>
        <dbReference type="EMBL" id="KAA9394019.1"/>
    </source>
</evidence>
<dbReference type="InterPro" id="IPR042231">
    <property type="entry name" value="Cho/carn_acyl_trans_2"/>
</dbReference>
<protein>
    <submittedName>
        <fullName evidence="6">Choline/carnitine O-acyltransferase</fullName>
    </submittedName>
</protein>
<organism evidence="6 7">
    <name type="scientific">Kocuria coralli</name>
    <dbReference type="NCBI Taxonomy" id="1461025"/>
    <lineage>
        <taxon>Bacteria</taxon>
        <taxon>Bacillati</taxon>
        <taxon>Actinomycetota</taxon>
        <taxon>Actinomycetes</taxon>
        <taxon>Micrococcales</taxon>
        <taxon>Micrococcaceae</taxon>
        <taxon>Kocuria</taxon>
    </lineage>
</organism>
<sequence>MRKGVGRQVRTTGTFKATMVGKITPVPSEGLPMNATSLPVPDLDTTLRRFLEATGPLTSEPARAGIEASVEDFSRTDGPLLQEKLREFADSEAERGQSYLSEAWTDGYLEARTPLALTSNVGFQIVGDFGAPGSGRAAQLIYRVAAIHLAEVRGETPQEVDGRGTEVDMRQWECLRGGTRHPQADRDEVRFPETAAAGSEIGIVHRGRMFAVGIADEEGQPVSVDSLRDALQRLIAESDSGEGAGGPVLPFTAVSYLGSGTAAGLLEELTASPRNAQVYERLTRLLFVVSLMDEPADNLDHLHRMAFEPDQTWIYKPVTYDVCLADDWMGIHFEHSTADGATVRAAISRMQELEVPSAGPAAELVYEELAWETGEELRHRVEEELEDYRRQAENLHLQRIKVPRISTAGLDFKVSDDALQQFILLYAQLAVYGKARSVYEAVDMREYQAGRTECLRPVTAEAVEFIASLVAGAAGAGQFTAALDKHREWVKACKSGQGIDRHLLGLELTARRTGTRPAFFDGDALRTLRHDFLSTTSLGNPDAMSRYAFAPTTPEGFGVGYVNHPDSYEFTVSYWGSSAENPQGLLRGIEDGGRALGAFMDGLRGGR</sequence>
<dbReference type="PANTHER" id="PTHR22589">
    <property type="entry name" value="CARNITINE O-ACYLTRANSFERASE"/>
    <property type="match status" value="1"/>
</dbReference>
<name>A0A5J5KWJ3_9MICC</name>
<dbReference type="Gene3D" id="3.30.559.70">
    <property type="entry name" value="Choline/Carnitine o-acyltransferase, domain 2"/>
    <property type="match status" value="1"/>
</dbReference>
<evidence type="ECO:0000256" key="3">
    <source>
        <dbReference type="ARBA" id="ARBA00023315"/>
    </source>
</evidence>
<dbReference type="PANTHER" id="PTHR22589:SF16">
    <property type="entry name" value="CARNITINE O-PALMITOYLTRANSFERASE 2, MITOCHONDRIAL"/>
    <property type="match status" value="1"/>
</dbReference>
<dbReference type="Proteomes" id="UP000325957">
    <property type="component" value="Unassembled WGS sequence"/>
</dbReference>
<dbReference type="InterPro" id="IPR039551">
    <property type="entry name" value="Cho/carn_acyl_trans"/>
</dbReference>
<dbReference type="Pfam" id="PF00755">
    <property type="entry name" value="Carn_acyltransf"/>
    <property type="match status" value="1"/>
</dbReference>
<dbReference type="InterPro" id="IPR000542">
    <property type="entry name" value="Carn_acyl_trans"/>
</dbReference>
<dbReference type="AlphaFoldDB" id="A0A5J5KWJ3"/>
<evidence type="ECO:0000256" key="4">
    <source>
        <dbReference type="PIRSR" id="PIRSR600542-1"/>
    </source>
</evidence>
<dbReference type="EMBL" id="SZWF01000010">
    <property type="protein sequence ID" value="KAA9394019.1"/>
    <property type="molecule type" value="Genomic_DNA"/>
</dbReference>
<evidence type="ECO:0000259" key="5">
    <source>
        <dbReference type="Pfam" id="PF00755"/>
    </source>
</evidence>
<dbReference type="GO" id="GO:0004095">
    <property type="term" value="F:carnitine O-palmitoyltransferase activity"/>
    <property type="evidence" value="ECO:0007669"/>
    <property type="project" value="TreeGrafter"/>
</dbReference>
<dbReference type="OrthoDB" id="1456at2"/>
<comment type="similarity">
    <text evidence="1">Belongs to the carnitine/choline acetyltransferase family.</text>
</comment>
<proteinExistence type="inferred from homology"/>
<dbReference type="GO" id="GO:0006635">
    <property type="term" value="P:fatty acid beta-oxidation"/>
    <property type="evidence" value="ECO:0007669"/>
    <property type="project" value="TreeGrafter"/>
</dbReference>
<accession>A0A5J5KWJ3</accession>
<keyword evidence="3 6" id="KW-0012">Acyltransferase</keyword>
<comment type="caution">
    <text evidence="6">The sequence shown here is derived from an EMBL/GenBank/DDBJ whole genome shotgun (WGS) entry which is preliminary data.</text>
</comment>
<gene>
    <name evidence="6" type="ORF">FCK90_08870</name>
</gene>
<evidence type="ECO:0000256" key="2">
    <source>
        <dbReference type="ARBA" id="ARBA00022679"/>
    </source>
</evidence>
<feature type="active site" description="Proton acceptor" evidence="4">
    <location>
        <position position="335"/>
    </location>
</feature>
<keyword evidence="2 6" id="KW-0808">Transferase</keyword>
<feature type="domain" description="Choline/carnitine acyltransferase" evidence="5">
    <location>
        <begin position="38"/>
        <end position="582"/>
    </location>
</feature>
<reference evidence="6 7" key="1">
    <citation type="submission" date="2019-05" db="EMBL/GenBank/DDBJ databases">
        <title>Kocuria coralli sp. nov., a novel actinobacterium isolated from coral reef seawater.</title>
        <authorList>
            <person name="Li J."/>
        </authorList>
    </citation>
    <scope>NUCLEOTIDE SEQUENCE [LARGE SCALE GENOMIC DNA]</scope>
    <source>
        <strain evidence="6 7">SCSIO 13007</strain>
    </source>
</reference>
<dbReference type="Gene3D" id="3.30.559.10">
    <property type="entry name" value="Chloramphenicol acetyltransferase-like domain"/>
    <property type="match status" value="1"/>
</dbReference>
<dbReference type="InterPro" id="IPR023213">
    <property type="entry name" value="CAT-like_dom_sf"/>
</dbReference>